<organism evidence="1">
    <name type="scientific">Neisseria meningitidis alpha522</name>
    <dbReference type="NCBI Taxonomy" id="996307"/>
    <lineage>
        <taxon>Bacteria</taxon>
        <taxon>Pseudomonadati</taxon>
        <taxon>Pseudomonadota</taxon>
        <taxon>Betaproteobacteria</taxon>
        <taxon>Neisseriales</taxon>
        <taxon>Neisseriaceae</taxon>
        <taxon>Neisseria</taxon>
    </lineage>
</organism>
<dbReference type="AlphaFoldDB" id="I4E2L0"/>
<accession>I4E2L0</accession>
<sequence length="45" mass="5597">MYCLRLRRLVLIFVNPLYFHEKAWNLYEKNKTVQQTQPFQLHRCG</sequence>
<evidence type="ECO:0000313" key="1">
    <source>
        <dbReference type="EMBL" id="CCA43569.1"/>
    </source>
</evidence>
<dbReference type="EMBL" id="FR845693">
    <property type="protein sequence ID" value="CCA43569.1"/>
    <property type="molecule type" value="Genomic_DNA"/>
</dbReference>
<name>I4E2L0_NEIME</name>
<proteinExistence type="predicted"/>
<protein>
    <submittedName>
        <fullName evidence="1">Uncharacterized protein</fullName>
    </submittedName>
</protein>
<gene>
    <name evidence="1" type="ORF">NMALPHA522_0028</name>
</gene>
<reference evidence="1" key="1">
    <citation type="submission" date="2011-03" db="EMBL/GenBank/DDBJ databases">
        <title>Draft genome of Neisseria meningitidis strain alpha522.</title>
        <authorList>
            <person name="Schoen C."/>
            <person name="Blom J."/>
        </authorList>
    </citation>
    <scope>NUCLEOTIDE SEQUENCE</scope>
    <source>
        <strain evidence="1">Alpha522</strain>
    </source>
</reference>